<dbReference type="SMART" id="SM00672">
    <property type="entry name" value="CAP10"/>
    <property type="match status" value="1"/>
</dbReference>
<dbReference type="EMBL" id="PGCI01001258">
    <property type="protein sequence ID" value="PLW06081.1"/>
    <property type="molecule type" value="Genomic_DNA"/>
</dbReference>
<proteinExistence type="predicted"/>
<evidence type="ECO:0000313" key="5">
    <source>
        <dbReference type="Proteomes" id="UP000235388"/>
    </source>
</evidence>
<organism evidence="4 5">
    <name type="scientific">Puccinia coronata f. sp. avenae</name>
    <dbReference type="NCBI Taxonomy" id="200324"/>
    <lineage>
        <taxon>Eukaryota</taxon>
        <taxon>Fungi</taxon>
        <taxon>Dikarya</taxon>
        <taxon>Basidiomycota</taxon>
        <taxon>Pucciniomycotina</taxon>
        <taxon>Pucciniomycetes</taxon>
        <taxon>Pucciniales</taxon>
        <taxon>Pucciniaceae</taxon>
        <taxon>Puccinia</taxon>
    </lineage>
</organism>
<evidence type="ECO:0000313" key="3">
    <source>
        <dbReference type="EMBL" id="PLW06081.1"/>
    </source>
</evidence>
<evidence type="ECO:0000313" key="6">
    <source>
        <dbReference type="Proteomes" id="UP000235392"/>
    </source>
</evidence>
<dbReference type="Proteomes" id="UP000235388">
    <property type="component" value="Unassembled WGS sequence"/>
</dbReference>
<dbReference type="EMBL" id="PGCJ01000551">
    <property type="protein sequence ID" value="PLW26306.1"/>
    <property type="molecule type" value="Genomic_DNA"/>
</dbReference>
<evidence type="ECO:0000313" key="4">
    <source>
        <dbReference type="EMBL" id="PLW26306.1"/>
    </source>
</evidence>
<dbReference type="InterPro" id="IPR051091">
    <property type="entry name" value="O-Glucosyltr/Glycosyltrsf_90"/>
</dbReference>
<sequence>MSDIYVLSENSGSRKSSLVESLFGGNEASMFPLSPKVRSQHVIGLNQRKTHARVSSFSRVHAYLSQLSQLQHEDNLPSSRPGTRAPSTHVKVPKYRAFLLAAGALFLAYQCISRVSRGAVKSPNTNPNVSSPPLSTDDPHPLGKIIQDAHKSWTTLQQRQSKTYAQAVLEYQRRYKLNPPEGFEKWFSFAKSHGHVLTDEYDSMMEQLSRFRKMNRGELQARTNWIGKEEGYGLIEIKNGLINAHILNNLSSSTFTNTDHENHEFNIKEGRVYMRSATTAKPAHKELFQTQTWTFSKLIEKISRLDPSLFQDMSLAVNEHFEPRVVIPWETQENSGSGASRESRTSPGDDNVWSTFRKACPPSSQARKQGAGFNPQGYPLGKNAGSASAAGSPLGFVSHLAAPIKDIYCNSPERHIEQGLFFSNTSKISGLFPVFSQSTAQGFGDIVIPSYLYIRDPYKTRDYANEPVTKRSRGTSFIAGGQASKTHPSEWKEWDVKWEDKKDQMYWRGLLRDGGDNPGGLQSNFGRHRLVKRFGSAVRSRSERISWNMNPTKRSFFGGEPASKMFTTEGVDKAFLNYKTMDVGYLAEDDCRITDPCHALFKASYRLKMWEPFGAAKFFKWSLDLDGIGFSARFLNLLQVGTAVVKQTIYREYYSDWMVPWVHYIPLSVEGDELYNLWTYFLGKDDGVFMAPQSQLGKDGWKLVNHEQTLKQIGIDASAWSHAHARQIDWEIYSYRLLIEWNRIWNTSSD</sequence>
<evidence type="ECO:0000259" key="2">
    <source>
        <dbReference type="SMART" id="SM00672"/>
    </source>
</evidence>
<dbReference type="Proteomes" id="UP000235392">
    <property type="component" value="Unassembled WGS sequence"/>
</dbReference>
<protein>
    <recommendedName>
        <fullName evidence="2">Glycosyl transferase CAP10 domain-containing protein</fullName>
    </recommendedName>
</protein>
<feature type="region of interest" description="Disordered" evidence="1">
    <location>
        <begin position="328"/>
        <end position="352"/>
    </location>
</feature>
<accession>A0A2N5TLD0</accession>
<evidence type="ECO:0000256" key="1">
    <source>
        <dbReference type="SAM" id="MobiDB-lite"/>
    </source>
</evidence>
<reference evidence="5 6" key="1">
    <citation type="submission" date="2017-11" db="EMBL/GenBank/DDBJ databases">
        <title>De novo assembly and phasing of dikaryotic genomes from two isolates of Puccinia coronata f. sp. avenae, the causal agent of oat crown rust.</title>
        <authorList>
            <person name="Miller M.E."/>
            <person name="Zhang Y."/>
            <person name="Omidvar V."/>
            <person name="Sperschneider J."/>
            <person name="Schwessinger B."/>
            <person name="Raley C."/>
            <person name="Palmer J.M."/>
            <person name="Garnica D."/>
            <person name="Upadhyaya N."/>
            <person name="Rathjen J."/>
            <person name="Taylor J.M."/>
            <person name="Park R.F."/>
            <person name="Dodds P.N."/>
            <person name="Hirsch C.D."/>
            <person name="Kianian S.F."/>
            <person name="Figueroa M."/>
        </authorList>
    </citation>
    <scope>NUCLEOTIDE SEQUENCE [LARGE SCALE GENOMIC DNA]</scope>
    <source>
        <strain evidence="4">12NC29</strain>
        <strain evidence="3">12SD80</strain>
    </source>
</reference>
<keyword evidence="5" id="KW-1185">Reference proteome</keyword>
<feature type="domain" description="Glycosyl transferase CAP10" evidence="2">
    <location>
        <begin position="400"/>
        <end position="711"/>
    </location>
</feature>
<dbReference type="PANTHER" id="PTHR12203:SF118">
    <property type="entry name" value="BETA-1,2-XYLOSYLTRANSFERASE 1"/>
    <property type="match status" value="1"/>
</dbReference>
<name>A0A2N5TLD0_9BASI</name>
<feature type="compositionally biased region" description="Polar residues" evidence="1">
    <location>
        <begin position="331"/>
        <end position="352"/>
    </location>
</feature>
<dbReference type="InterPro" id="IPR006598">
    <property type="entry name" value="CAP10"/>
</dbReference>
<dbReference type="STRING" id="200324.A0A2N5TLD0"/>
<dbReference type="AlphaFoldDB" id="A0A2N5TLD0"/>
<comment type="caution">
    <text evidence="4">The sequence shown here is derived from an EMBL/GenBank/DDBJ whole genome shotgun (WGS) entry which is preliminary data.</text>
</comment>
<dbReference type="OrthoDB" id="202415at2759"/>
<dbReference type="PANTHER" id="PTHR12203">
    <property type="entry name" value="KDEL LYS-ASP-GLU-LEU CONTAINING - RELATED"/>
    <property type="match status" value="1"/>
</dbReference>
<gene>
    <name evidence="4" type="ORF">PCANC_23786</name>
    <name evidence="3" type="ORF">PCASD_25319</name>
</gene>